<dbReference type="CDD" id="cd01428">
    <property type="entry name" value="ADK"/>
    <property type="match status" value="1"/>
</dbReference>
<comment type="subunit">
    <text evidence="5 7">Monomer.</text>
</comment>
<feature type="binding site" evidence="5">
    <location>
        <position position="199"/>
    </location>
    <ligand>
        <name>ATP</name>
        <dbReference type="ChEBI" id="CHEBI:30616"/>
    </ligand>
</feature>
<gene>
    <name evidence="5" type="primary">adk</name>
    <name evidence="9" type="ORF">Megvenef_00130</name>
</gene>
<comment type="domain">
    <text evidence="5">Consists of three domains, a large central CORE domain and two small peripheral domains, NMPbind and LID, which undergo movements during catalysis. The LID domain closes over the site of phosphoryl transfer upon ATP binding. Assembling and dissambling the active center during each catalytic cycle provides an effective means to prevent ATP hydrolysis. Some bacteria have evolved a zinc-coordinating structure that stabilizes the LID domain.</text>
</comment>
<dbReference type="Proteomes" id="UP001291687">
    <property type="component" value="Unassembled WGS sequence"/>
</dbReference>
<evidence type="ECO:0000256" key="4">
    <source>
        <dbReference type="ARBA" id="ARBA00022777"/>
    </source>
</evidence>
<keyword evidence="4 5" id="KW-0418">Kinase</keyword>
<feature type="binding site" evidence="5">
    <location>
        <position position="126"/>
    </location>
    <ligand>
        <name>ATP</name>
        <dbReference type="ChEBI" id="CHEBI:30616"/>
    </ligand>
</feature>
<evidence type="ECO:0000313" key="10">
    <source>
        <dbReference type="Proteomes" id="UP001291687"/>
    </source>
</evidence>
<dbReference type="Gene3D" id="3.40.50.300">
    <property type="entry name" value="P-loop containing nucleotide triphosphate hydrolases"/>
    <property type="match status" value="1"/>
</dbReference>
<feature type="binding site" evidence="5">
    <location>
        <position position="129"/>
    </location>
    <ligand>
        <name>Zn(2+)</name>
        <dbReference type="ChEBI" id="CHEBI:29105"/>
        <note>structural</note>
    </ligand>
</feature>
<keyword evidence="2 5" id="KW-0545">Nucleotide biosynthesis</keyword>
<feature type="binding site" evidence="5">
    <location>
        <position position="149"/>
    </location>
    <ligand>
        <name>Zn(2+)</name>
        <dbReference type="ChEBI" id="CHEBI:29105"/>
        <note>structural</note>
    </ligand>
</feature>
<sequence length="215" mass="24199">MIKRIIILMGPPGSGKGTHGAILSKDLFLSHISTGDIFRKMIQEDTAESKMLASYMNEGKLVPSDLVNKIVRKYILSDECKSGCILDGYPRTLEQAEYFIENIDADISTIFFNLDNDVAIKRILGRFNCVSCGRIYNEYFDKPSKAGVCDECGSHDLLARLDDDQDTIVARLDEYRKETLPMVEYYKKKGKFHIVNAGQSKQKVADEVASIVKKI</sequence>
<dbReference type="InterPro" id="IPR036193">
    <property type="entry name" value="ADK_active_lid_dom_sf"/>
</dbReference>
<keyword evidence="5" id="KW-0479">Metal-binding</keyword>
<comment type="similarity">
    <text evidence="5 6">Belongs to the adenylate kinase family.</text>
</comment>
<accession>A0ABU5NAI7</accession>
<feature type="binding site" evidence="5">
    <location>
        <begin position="13"/>
        <end position="18"/>
    </location>
    <ligand>
        <name>ATP</name>
        <dbReference type="ChEBI" id="CHEBI:30616"/>
    </ligand>
</feature>
<keyword evidence="1 5" id="KW-0808">Transferase</keyword>
<evidence type="ECO:0000313" key="9">
    <source>
        <dbReference type="EMBL" id="MEA0970178.1"/>
    </source>
</evidence>
<evidence type="ECO:0000256" key="6">
    <source>
        <dbReference type="RuleBase" id="RU003330"/>
    </source>
</evidence>
<feature type="binding site" evidence="5">
    <location>
        <begin position="88"/>
        <end position="91"/>
    </location>
    <ligand>
        <name>AMP</name>
        <dbReference type="ChEBI" id="CHEBI:456215"/>
    </ligand>
</feature>
<dbReference type="HAMAP" id="MF_00235">
    <property type="entry name" value="Adenylate_kinase_Adk"/>
    <property type="match status" value="1"/>
</dbReference>
<dbReference type="Pfam" id="PF05191">
    <property type="entry name" value="ADK_lid"/>
    <property type="match status" value="1"/>
</dbReference>
<keyword evidence="5" id="KW-0963">Cytoplasm</keyword>
<dbReference type="InterPro" id="IPR027417">
    <property type="entry name" value="P-loop_NTPase"/>
</dbReference>
<feature type="region of interest" description="NMP" evidence="5">
    <location>
        <begin position="33"/>
        <end position="62"/>
    </location>
</feature>
<dbReference type="Pfam" id="PF00406">
    <property type="entry name" value="ADK"/>
    <property type="match status" value="1"/>
</dbReference>
<comment type="pathway">
    <text evidence="5">Purine metabolism; AMP biosynthesis via salvage pathway; AMP from ADP: step 1/1.</text>
</comment>
<feature type="binding site" evidence="5">
    <location>
        <position position="95"/>
    </location>
    <ligand>
        <name>AMP</name>
        <dbReference type="ChEBI" id="CHEBI:456215"/>
    </ligand>
</feature>
<reference evidence="9 10" key="1">
    <citation type="submission" date="2023-03" db="EMBL/GenBank/DDBJ databases">
        <title>Host association and intracellularity evolved multiple times independently in the Rickettsiales.</title>
        <authorList>
            <person name="Castelli M."/>
            <person name="Nardi T."/>
            <person name="Gammuto L."/>
            <person name="Bellinzona G."/>
            <person name="Sabaneyeva E."/>
            <person name="Potekhin A."/>
            <person name="Serra V."/>
            <person name="Petroni G."/>
            <person name="Sassera D."/>
        </authorList>
    </citation>
    <scope>NUCLEOTIDE SEQUENCE [LARGE SCALE GENOMIC DNA]</scope>
    <source>
        <strain evidence="9 10">Sr 2-6</strain>
    </source>
</reference>
<comment type="subcellular location">
    <subcellularLocation>
        <location evidence="5 7">Cytoplasm</location>
    </subcellularLocation>
</comment>
<evidence type="ECO:0000256" key="5">
    <source>
        <dbReference type="HAMAP-Rule" id="MF_00235"/>
    </source>
</evidence>
<feature type="domain" description="Adenylate kinase active site lid" evidence="8">
    <location>
        <begin position="126"/>
        <end position="162"/>
    </location>
</feature>
<comment type="caution">
    <text evidence="5">Lacks conserved residue(s) required for the propagation of feature annotation.</text>
</comment>
<dbReference type="EMBL" id="JARJFB010000004">
    <property type="protein sequence ID" value="MEA0970178.1"/>
    <property type="molecule type" value="Genomic_DNA"/>
</dbReference>
<keyword evidence="5 7" id="KW-0067">ATP-binding</keyword>
<comment type="function">
    <text evidence="5">Catalyzes the reversible transfer of the terminal phosphate group between ATP and AMP. Plays an important role in cellular energy homeostasis and in adenine nucleotide metabolism.</text>
</comment>
<evidence type="ECO:0000256" key="1">
    <source>
        <dbReference type="ARBA" id="ARBA00022679"/>
    </source>
</evidence>
<feature type="binding site" evidence="5">
    <location>
        <begin position="135"/>
        <end position="136"/>
    </location>
    <ligand>
        <name>ATP</name>
        <dbReference type="ChEBI" id="CHEBI:30616"/>
    </ligand>
</feature>
<feature type="binding site" evidence="5">
    <location>
        <position position="34"/>
    </location>
    <ligand>
        <name>AMP</name>
        <dbReference type="ChEBI" id="CHEBI:456215"/>
    </ligand>
</feature>
<dbReference type="PRINTS" id="PR00094">
    <property type="entry name" value="ADENYLTKNASE"/>
</dbReference>
<dbReference type="GO" id="GO:0016301">
    <property type="term" value="F:kinase activity"/>
    <property type="evidence" value="ECO:0007669"/>
    <property type="project" value="UniProtKB-KW"/>
</dbReference>
<dbReference type="InterPro" id="IPR006259">
    <property type="entry name" value="Adenyl_kin_sub"/>
</dbReference>
<evidence type="ECO:0000259" key="8">
    <source>
        <dbReference type="Pfam" id="PF05191"/>
    </source>
</evidence>
<feature type="binding site" evidence="5">
    <location>
        <position position="160"/>
    </location>
    <ligand>
        <name>AMP</name>
        <dbReference type="ChEBI" id="CHEBI:456215"/>
    </ligand>
</feature>
<feature type="binding site" evidence="5">
    <location>
        <position position="39"/>
    </location>
    <ligand>
        <name>AMP</name>
        <dbReference type="ChEBI" id="CHEBI:456215"/>
    </ligand>
</feature>
<keyword evidence="10" id="KW-1185">Reference proteome</keyword>
<feature type="binding site" evidence="5">
    <location>
        <position position="152"/>
    </location>
    <ligand>
        <name>Zn(2+)</name>
        <dbReference type="ChEBI" id="CHEBI:29105"/>
        <note>structural</note>
    </ligand>
</feature>
<dbReference type="SUPFAM" id="SSF52540">
    <property type="entry name" value="P-loop containing nucleoside triphosphate hydrolases"/>
    <property type="match status" value="1"/>
</dbReference>
<protein>
    <recommendedName>
        <fullName evidence="5 7">Adenylate kinase</fullName>
        <shortName evidence="5">AK</shortName>
        <ecNumber evidence="5 7">2.7.4.3</ecNumber>
    </recommendedName>
    <alternativeName>
        <fullName evidence="5">ATP-AMP transphosphorylase</fullName>
    </alternativeName>
    <alternativeName>
        <fullName evidence="5">ATP:AMP phosphotransferase</fullName>
    </alternativeName>
    <alternativeName>
        <fullName evidence="5">Adenylate monophosphate kinase</fullName>
    </alternativeName>
</protein>
<feature type="binding site" evidence="5">
    <location>
        <begin position="60"/>
        <end position="62"/>
    </location>
    <ligand>
        <name>AMP</name>
        <dbReference type="ChEBI" id="CHEBI:456215"/>
    </ligand>
</feature>
<evidence type="ECO:0000256" key="3">
    <source>
        <dbReference type="ARBA" id="ARBA00022741"/>
    </source>
</evidence>
<feature type="binding site" evidence="5">
    <location>
        <position position="132"/>
    </location>
    <ligand>
        <name>Zn(2+)</name>
        <dbReference type="ChEBI" id="CHEBI:29105"/>
        <note>structural</note>
    </ligand>
</feature>
<evidence type="ECO:0000256" key="2">
    <source>
        <dbReference type="ARBA" id="ARBA00022727"/>
    </source>
</evidence>
<dbReference type="InterPro" id="IPR000850">
    <property type="entry name" value="Adenylat/UMP-CMP_kin"/>
</dbReference>
<dbReference type="InterPro" id="IPR033690">
    <property type="entry name" value="Adenylat_kinase_CS"/>
</dbReference>
<comment type="caution">
    <text evidence="9">The sequence shown here is derived from an EMBL/GenBank/DDBJ whole genome shotgun (WGS) entry which is preliminary data.</text>
</comment>
<keyword evidence="5" id="KW-0862">Zinc</keyword>
<dbReference type="RefSeq" id="WP_322776085.1">
    <property type="nucleotide sequence ID" value="NZ_JARJFB010000004.1"/>
</dbReference>
<name>A0ABU5NAI7_9RICK</name>
<keyword evidence="3 5" id="KW-0547">Nucleotide-binding</keyword>
<dbReference type="PANTHER" id="PTHR23359">
    <property type="entry name" value="NUCLEOTIDE KINASE"/>
    <property type="match status" value="1"/>
</dbReference>
<organism evidence="9 10">
    <name type="scientific">Candidatus Megaera venefica</name>
    <dbReference type="NCBI Taxonomy" id="2055910"/>
    <lineage>
        <taxon>Bacteria</taxon>
        <taxon>Pseudomonadati</taxon>
        <taxon>Pseudomonadota</taxon>
        <taxon>Alphaproteobacteria</taxon>
        <taxon>Rickettsiales</taxon>
        <taxon>Rickettsiaceae</taxon>
        <taxon>Candidatus Megaera</taxon>
    </lineage>
</organism>
<comment type="catalytic activity">
    <reaction evidence="5 7">
        <text>AMP + ATP = 2 ADP</text>
        <dbReference type="Rhea" id="RHEA:12973"/>
        <dbReference type="ChEBI" id="CHEBI:30616"/>
        <dbReference type="ChEBI" id="CHEBI:456215"/>
        <dbReference type="ChEBI" id="CHEBI:456216"/>
        <dbReference type="EC" id="2.7.4.3"/>
    </reaction>
</comment>
<dbReference type="EC" id="2.7.4.3" evidence="5 7"/>
<dbReference type="SUPFAM" id="SSF57774">
    <property type="entry name" value="Microbial and mitochondrial ADK, insert 'zinc finger' domain"/>
    <property type="match status" value="1"/>
</dbReference>
<proteinExistence type="inferred from homology"/>
<dbReference type="NCBIfam" id="TIGR01351">
    <property type="entry name" value="adk"/>
    <property type="match status" value="1"/>
</dbReference>
<dbReference type="InterPro" id="IPR007862">
    <property type="entry name" value="Adenylate_kinase_lid-dom"/>
</dbReference>
<dbReference type="PROSITE" id="PS00113">
    <property type="entry name" value="ADENYLATE_KINASE"/>
    <property type="match status" value="1"/>
</dbReference>
<feature type="binding site" evidence="5">
    <location>
        <position position="171"/>
    </location>
    <ligand>
        <name>AMP</name>
        <dbReference type="ChEBI" id="CHEBI:456215"/>
    </ligand>
</feature>
<evidence type="ECO:0000256" key="7">
    <source>
        <dbReference type="RuleBase" id="RU003331"/>
    </source>
</evidence>